<dbReference type="SUPFAM" id="SSF103464">
    <property type="entry name" value="Oligosaccharyltransferase subunit ost4p"/>
    <property type="match status" value="1"/>
</dbReference>
<dbReference type="InterPro" id="IPR036330">
    <property type="entry name" value="Ost4p_sf"/>
</dbReference>
<keyword evidence="8 9" id="KW-0472">Membrane</keyword>
<evidence type="ECO:0000256" key="8">
    <source>
        <dbReference type="ARBA" id="ARBA00023136"/>
    </source>
</evidence>
<dbReference type="InterPro" id="IPR018943">
    <property type="entry name" value="Oligosaccaryltransferase"/>
</dbReference>
<dbReference type="VEuPathDB" id="FungiDB:LEMA_P054130.1"/>
<accession>E4ZLM7</accession>
<dbReference type="Pfam" id="PF10215">
    <property type="entry name" value="Ost4"/>
    <property type="match status" value="1"/>
</dbReference>
<dbReference type="AlphaFoldDB" id="E4ZLM7"/>
<reference evidence="11" key="1">
    <citation type="journal article" date="2011" name="Nat. Commun.">
        <title>Effector diversification within compartments of the Leptosphaeria maculans genome affected by Repeat-Induced Point mutations.</title>
        <authorList>
            <person name="Rouxel T."/>
            <person name="Grandaubert J."/>
            <person name="Hane J.K."/>
            <person name="Hoede C."/>
            <person name="van de Wouw A.P."/>
            <person name="Couloux A."/>
            <person name="Dominguez V."/>
            <person name="Anthouard V."/>
            <person name="Bally P."/>
            <person name="Bourras S."/>
            <person name="Cozijnsen A.J."/>
            <person name="Ciuffetti L.M."/>
            <person name="Degrave A."/>
            <person name="Dilmaghani A."/>
            <person name="Duret L."/>
            <person name="Fudal I."/>
            <person name="Goodwin S.B."/>
            <person name="Gout L."/>
            <person name="Glaser N."/>
            <person name="Linglin J."/>
            <person name="Kema G.H.J."/>
            <person name="Lapalu N."/>
            <person name="Lawrence C.B."/>
            <person name="May K."/>
            <person name="Meyer M."/>
            <person name="Ollivier B."/>
            <person name="Poulain J."/>
            <person name="Schoch C.L."/>
            <person name="Simon A."/>
            <person name="Spatafora J.W."/>
            <person name="Stachowiak A."/>
            <person name="Turgeon B.G."/>
            <person name="Tyler B.M."/>
            <person name="Vincent D."/>
            <person name="Weissenbach J."/>
            <person name="Amselem J."/>
            <person name="Quesneville H."/>
            <person name="Oliver R.P."/>
            <person name="Wincker P."/>
            <person name="Balesdent M.-H."/>
            <person name="Howlett B.J."/>
        </authorList>
    </citation>
    <scope>NUCLEOTIDE SEQUENCE [LARGE SCALE GENOMIC DNA]</scope>
    <source>
        <strain evidence="11">JN3 / isolate v23.1.3 / race Av1-4-5-6-7-8</strain>
    </source>
</reference>
<keyword evidence="6" id="KW-0735">Signal-anchor</keyword>
<gene>
    <name evidence="10" type="ORF">LEMA_P054130.1</name>
</gene>
<keyword evidence="5" id="KW-0256">Endoplasmic reticulum</keyword>
<evidence type="ECO:0000256" key="9">
    <source>
        <dbReference type="SAM" id="Phobius"/>
    </source>
</evidence>
<evidence type="ECO:0000313" key="10">
    <source>
        <dbReference type="EMBL" id="CBX92707.1"/>
    </source>
</evidence>
<dbReference type="InParanoid" id="E4ZLM7"/>
<dbReference type="EMBL" id="FP929094">
    <property type="protein sequence ID" value="CBX92707.1"/>
    <property type="molecule type" value="Genomic_DNA"/>
</dbReference>
<evidence type="ECO:0000313" key="11">
    <source>
        <dbReference type="Proteomes" id="UP000002668"/>
    </source>
</evidence>
<comment type="similarity">
    <text evidence="2">Belongs to the OST4 family.</text>
</comment>
<dbReference type="OrthoDB" id="2124077at2759"/>
<dbReference type="InterPro" id="IPR051307">
    <property type="entry name" value="OST4"/>
</dbReference>
<evidence type="ECO:0000256" key="5">
    <source>
        <dbReference type="ARBA" id="ARBA00022824"/>
    </source>
</evidence>
<proteinExistence type="inferred from homology"/>
<sequence length="50" mass="5652">MITDNQLYSLAIFLGSAAMFLIVLYHFLEVNSEDHKAEEQPKVAARKVKA</sequence>
<dbReference type="PANTHER" id="PTHR48164">
    <property type="entry name" value="DOLICHYL-DIPHOSPHOOLIGOSACCHARIDE--PROTEIN GLYCOSYLTRANSFERASE SUBUNIT 4"/>
    <property type="match status" value="1"/>
</dbReference>
<organism evidence="11">
    <name type="scientific">Leptosphaeria maculans (strain JN3 / isolate v23.1.3 / race Av1-4-5-6-7-8)</name>
    <name type="common">Blackleg fungus</name>
    <name type="synonym">Phoma lingam</name>
    <dbReference type="NCBI Taxonomy" id="985895"/>
    <lineage>
        <taxon>Eukaryota</taxon>
        <taxon>Fungi</taxon>
        <taxon>Dikarya</taxon>
        <taxon>Ascomycota</taxon>
        <taxon>Pezizomycotina</taxon>
        <taxon>Dothideomycetes</taxon>
        <taxon>Pleosporomycetidae</taxon>
        <taxon>Pleosporales</taxon>
        <taxon>Pleosporineae</taxon>
        <taxon>Leptosphaeriaceae</taxon>
        <taxon>Plenodomus</taxon>
        <taxon>Plenodomus lingam/Leptosphaeria maculans species complex</taxon>
    </lineage>
</organism>
<dbReference type="HOGENOM" id="CLU_160806_1_2_1"/>
<keyword evidence="11" id="KW-1185">Reference proteome</keyword>
<evidence type="ECO:0000256" key="4">
    <source>
        <dbReference type="ARBA" id="ARBA00022692"/>
    </source>
</evidence>
<dbReference type="PANTHER" id="PTHR48164:SF1">
    <property type="entry name" value="DOLICHYL-DIPHOSPHOOLIGOSACCHARIDE--PROTEIN GLYCOSYLTRANSFERASE SUBUNIT 4"/>
    <property type="match status" value="1"/>
</dbReference>
<evidence type="ECO:0000256" key="3">
    <source>
        <dbReference type="ARBA" id="ARBA00017662"/>
    </source>
</evidence>
<evidence type="ECO:0000256" key="1">
    <source>
        <dbReference type="ARBA" id="ARBA00004643"/>
    </source>
</evidence>
<dbReference type="Proteomes" id="UP000002668">
    <property type="component" value="Genome"/>
</dbReference>
<keyword evidence="7 9" id="KW-1133">Transmembrane helix</keyword>
<name>E4ZLM7_LEPMJ</name>
<keyword evidence="4 9" id="KW-0812">Transmembrane</keyword>
<dbReference type="eggNOG" id="ENOG502SZVF">
    <property type="taxonomic scope" value="Eukaryota"/>
</dbReference>
<evidence type="ECO:0000256" key="7">
    <source>
        <dbReference type="ARBA" id="ARBA00022989"/>
    </source>
</evidence>
<dbReference type="GeneID" id="13287317"/>
<feature type="transmembrane region" description="Helical" evidence="9">
    <location>
        <begin position="7"/>
        <end position="28"/>
    </location>
</feature>
<protein>
    <recommendedName>
        <fullName evidence="3">Dolichyl-diphosphooligosaccharide--protein glycosyltransferase subunit 4</fullName>
    </recommendedName>
</protein>
<dbReference type="GO" id="GO:0018279">
    <property type="term" value="P:protein N-linked glycosylation via asparagine"/>
    <property type="evidence" value="ECO:0007669"/>
    <property type="project" value="TreeGrafter"/>
</dbReference>
<evidence type="ECO:0000256" key="2">
    <source>
        <dbReference type="ARBA" id="ARBA00007685"/>
    </source>
</evidence>
<evidence type="ECO:0000256" key="6">
    <source>
        <dbReference type="ARBA" id="ARBA00022968"/>
    </source>
</evidence>
<dbReference type="OMA" id="EVNSEDH"/>
<dbReference type="GO" id="GO:0008250">
    <property type="term" value="C:oligosaccharyltransferase complex"/>
    <property type="evidence" value="ECO:0007669"/>
    <property type="project" value="TreeGrafter"/>
</dbReference>
<comment type="subcellular location">
    <subcellularLocation>
        <location evidence="1">Endoplasmic reticulum membrane</location>
        <topology evidence="1">Single-pass type III membrane protein</topology>
    </subcellularLocation>
</comment>